<evidence type="ECO:0000256" key="7">
    <source>
        <dbReference type="PROSITE-ProRule" id="PRU01091"/>
    </source>
</evidence>
<evidence type="ECO:0000256" key="2">
    <source>
        <dbReference type="ARBA" id="ARBA00023015"/>
    </source>
</evidence>
<dbReference type="PANTHER" id="PTHR48111">
    <property type="entry name" value="REGULATOR OF RPOS"/>
    <property type="match status" value="1"/>
</dbReference>
<name>A0A6G8FJY1_9MICO</name>
<feature type="domain" description="OmpR/PhoB-type" evidence="9">
    <location>
        <begin position="127"/>
        <end position="222"/>
    </location>
</feature>
<dbReference type="InterPro" id="IPR036388">
    <property type="entry name" value="WH-like_DNA-bd_sf"/>
</dbReference>
<evidence type="ECO:0000259" key="8">
    <source>
        <dbReference type="PROSITE" id="PS50110"/>
    </source>
</evidence>
<dbReference type="GO" id="GO:0006355">
    <property type="term" value="P:regulation of DNA-templated transcription"/>
    <property type="evidence" value="ECO:0007669"/>
    <property type="project" value="InterPro"/>
</dbReference>
<feature type="domain" description="Response regulatory" evidence="8">
    <location>
        <begin position="2"/>
        <end position="114"/>
    </location>
</feature>
<dbReference type="Proteomes" id="UP000501387">
    <property type="component" value="Chromosome"/>
</dbReference>
<keyword evidence="3 7" id="KW-0238">DNA-binding</keyword>
<dbReference type="KEGG" id="lins:G7067_10080"/>
<keyword evidence="2" id="KW-0805">Transcription regulation</keyword>
<dbReference type="PANTHER" id="PTHR48111:SF72">
    <property type="entry name" value="SENSORY TRANSDUCTION PROTEIN REGX3"/>
    <property type="match status" value="1"/>
</dbReference>
<dbReference type="GO" id="GO:0005829">
    <property type="term" value="C:cytosol"/>
    <property type="evidence" value="ECO:0007669"/>
    <property type="project" value="TreeGrafter"/>
</dbReference>
<dbReference type="SUPFAM" id="SSF46894">
    <property type="entry name" value="C-terminal effector domain of the bipartite response regulators"/>
    <property type="match status" value="1"/>
</dbReference>
<dbReference type="GO" id="GO:0032993">
    <property type="term" value="C:protein-DNA complex"/>
    <property type="evidence" value="ECO:0007669"/>
    <property type="project" value="TreeGrafter"/>
</dbReference>
<dbReference type="GO" id="GO:0000156">
    <property type="term" value="F:phosphorelay response regulator activity"/>
    <property type="evidence" value="ECO:0007669"/>
    <property type="project" value="TreeGrafter"/>
</dbReference>
<proteinExistence type="predicted"/>
<dbReference type="InterPro" id="IPR011006">
    <property type="entry name" value="CheY-like_superfamily"/>
</dbReference>
<reference evidence="10 11" key="1">
    <citation type="submission" date="2020-03" db="EMBL/GenBank/DDBJ databases">
        <title>Leucobacter sp. nov., isolated from beetles.</title>
        <authorList>
            <person name="Hyun D.-W."/>
            <person name="Bae J.-W."/>
        </authorList>
    </citation>
    <scope>NUCLEOTIDE SEQUENCE [LARGE SCALE GENOMIC DNA]</scope>
    <source>
        <strain evidence="10 11">HDW9B</strain>
    </source>
</reference>
<dbReference type="AlphaFoldDB" id="A0A6G8FJY1"/>
<dbReference type="InterPro" id="IPR039420">
    <property type="entry name" value="WalR-like"/>
</dbReference>
<organism evidence="10 11">
    <name type="scientific">Leucobacter insecticola</name>
    <dbReference type="NCBI Taxonomy" id="2714934"/>
    <lineage>
        <taxon>Bacteria</taxon>
        <taxon>Bacillati</taxon>
        <taxon>Actinomycetota</taxon>
        <taxon>Actinomycetes</taxon>
        <taxon>Micrococcales</taxon>
        <taxon>Microbacteriaceae</taxon>
        <taxon>Leucobacter</taxon>
    </lineage>
</organism>
<dbReference type="GO" id="GO:0000976">
    <property type="term" value="F:transcription cis-regulatory region binding"/>
    <property type="evidence" value="ECO:0007669"/>
    <property type="project" value="TreeGrafter"/>
</dbReference>
<evidence type="ECO:0000256" key="1">
    <source>
        <dbReference type="ARBA" id="ARBA00022553"/>
    </source>
</evidence>
<dbReference type="CDD" id="cd00383">
    <property type="entry name" value="trans_reg_C"/>
    <property type="match status" value="1"/>
</dbReference>
<dbReference type="SMART" id="SM00448">
    <property type="entry name" value="REC"/>
    <property type="match status" value="1"/>
</dbReference>
<dbReference type="Gene3D" id="6.10.250.690">
    <property type="match status" value="1"/>
</dbReference>
<accession>A0A6G8FJY1</accession>
<dbReference type="PROSITE" id="PS50110">
    <property type="entry name" value="RESPONSE_REGULATORY"/>
    <property type="match status" value="1"/>
</dbReference>
<dbReference type="InterPro" id="IPR016032">
    <property type="entry name" value="Sig_transdc_resp-reg_C-effctor"/>
</dbReference>
<evidence type="ECO:0000313" key="11">
    <source>
        <dbReference type="Proteomes" id="UP000501387"/>
    </source>
</evidence>
<keyword evidence="1 6" id="KW-0597">Phosphoprotein</keyword>
<keyword evidence="4" id="KW-0804">Transcription</keyword>
<evidence type="ECO:0000256" key="5">
    <source>
        <dbReference type="ARBA" id="ARBA00041201"/>
    </source>
</evidence>
<protein>
    <recommendedName>
        <fullName evidence="5">Sensory transduction protein RegX3</fullName>
    </recommendedName>
</protein>
<evidence type="ECO:0000256" key="4">
    <source>
        <dbReference type="ARBA" id="ARBA00023163"/>
    </source>
</evidence>
<feature type="DNA-binding region" description="OmpR/PhoB-type" evidence="7">
    <location>
        <begin position="127"/>
        <end position="222"/>
    </location>
</feature>
<dbReference type="SMART" id="SM00862">
    <property type="entry name" value="Trans_reg_C"/>
    <property type="match status" value="1"/>
</dbReference>
<dbReference type="EMBL" id="CP049934">
    <property type="protein sequence ID" value="QIM16675.1"/>
    <property type="molecule type" value="Genomic_DNA"/>
</dbReference>
<dbReference type="InterPro" id="IPR001789">
    <property type="entry name" value="Sig_transdc_resp-reg_receiver"/>
</dbReference>
<evidence type="ECO:0000259" key="9">
    <source>
        <dbReference type="PROSITE" id="PS51755"/>
    </source>
</evidence>
<evidence type="ECO:0000256" key="6">
    <source>
        <dbReference type="PROSITE-ProRule" id="PRU00169"/>
    </source>
</evidence>
<gene>
    <name evidence="10" type="ORF">G7067_10080</name>
</gene>
<feature type="modified residue" description="4-aspartylphosphate" evidence="6">
    <location>
        <position position="50"/>
    </location>
</feature>
<evidence type="ECO:0000313" key="10">
    <source>
        <dbReference type="EMBL" id="QIM16675.1"/>
    </source>
</evidence>
<dbReference type="RefSeq" id="WP_166323942.1">
    <property type="nucleotide sequence ID" value="NZ_CP049934.1"/>
</dbReference>
<dbReference type="Pfam" id="PF00072">
    <property type="entry name" value="Response_reg"/>
    <property type="match status" value="1"/>
</dbReference>
<dbReference type="Gene3D" id="3.40.50.2300">
    <property type="match status" value="1"/>
</dbReference>
<dbReference type="InterPro" id="IPR001867">
    <property type="entry name" value="OmpR/PhoB-type_DNA-bd"/>
</dbReference>
<evidence type="ECO:0000256" key="3">
    <source>
        <dbReference type="ARBA" id="ARBA00023125"/>
    </source>
</evidence>
<sequence length="230" mass="25047">MQILIVEDDSRVADALGSYLRREGYTTRQVGDGASAVAAVSSETEAVILDLGLPDIDGIDVCRRIRGVSGVPILIATARSNVEARIRGLQAGADDFVVKPYDVRELIARIEAVTRRTRTAPIPIGEQSLVKIDGVSIDLANRVVTVDGLSADLTPKEFDILAVLTRYPGVTIPRDRIIREVWKTDWAGFSRSLEVHVASLRRKLNRPEMVATVRGVGYRLLGGQRCADAS</sequence>
<dbReference type="SUPFAM" id="SSF52172">
    <property type="entry name" value="CheY-like"/>
    <property type="match status" value="1"/>
</dbReference>
<dbReference type="Pfam" id="PF00486">
    <property type="entry name" value="Trans_reg_C"/>
    <property type="match status" value="1"/>
</dbReference>
<dbReference type="Gene3D" id="1.10.10.10">
    <property type="entry name" value="Winged helix-like DNA-binding domain superfamily/Winged helix DNA-binding domain"/>
    <property type="match status" value="1"/>
</dbReference>
<keyword evidence="11" id="KW-1185">Reference proteome</keyword>
<dbReference type="PROSITE" id="PS51755">
    <property type="entry name" value="OMPR_PHOB"/>
    <property type="match status" value="1"/>
</dbReference>